<dbReference type="GO" id="GO:0042910">
    <property type="term" value="F:xenobiotic transmembrane transporter activity"/>
    <property type="evidence" value="ECO:0007669"/>
    <property type="project" value="InterPro"/>
</dbReference>
<keyword evidence="8" id="KW-0997">Cell inner membrane</keyword>
<feature type="transmembrane region" description="Helical" evidence="8">
    <location>
        <begin position="222"/>
        <end position="242"/>
    </location>
</feature>
<feature type="transmembrane region" description="Helical" evidence="8">
    <location>
        <begin position="45"/>
        <end position="67"/>
    </location>
</feature>
<dbReference type="PROSITE" id="PS50850">
    <property type="entry name" value="MFS"/>
    <property type="match status" value="1"/>
</dbReference>
<protein>
    <recommendedName>
        <fullName evidence="8">Bcr/CflA family efflux transporter</fullName>
    </recommendedName>
</protein>
<evidence type="ECO:0000256" key="1">
    <source>
        <dbReference type="ARBA" id="ARBA00004651"/>
    </source>
</evidence>
<feature type="transmembrane region" description="Helical" evidence="8">
    <location>
        <begin position="372"/>
        <end position="393"/>
    </location>
</feature>
<evidence type="ECO:0000313" key="12">
    <source>
        <dbReference type="Proteomes" id="UP000199620"/>
    </source>
</evidence>
<feature type="transmembrane region" description="Helical" evidence="8">
    <location>
        <begin position="248"/>
        <end position="271"/>
    </location>
</feature>
<dbReference type="InterPro" id="IPR004812">
    <property type="entry name" value="Efflux_drug-R_Bcr/CmlA"/>
</dbReference>
<dbReference type="SUPFAM" id="SSF103473">
    <property type="entry name" value="MFS general substrate transporter"/>
    <property type="match status" value="1"/>
</dbReference>
<dbReference type="Proteomes" id="UP000325296">
    <property type="component" value="Unassembled WGS sequence"/>
</dbReference>
<dbReference type="RefSeq" id="WP_090290979.1">
    <property type="nucleotide sequence ID" value="NZ_BMNU01000015.1"/>
</dbReference>
<gene>
    <name evidence="10" type="ORF">F1720_24765</name>
    <name evidence="11" type="ORF">SAMN04490181_1412</name>
</gene>
<dbReference type="NCBIfam" id="TIGR00710">
    <property type="entry name" value="efflux_Bcr_CflA"/>
    <property type="match status" value="1"/>
</dbReference>
<sequence length="406" mass="42220">MNSQPTHRTPLRLAIGLGLIGALGPSAVDMYLSSLPEIAREYQSSFASVQLTLTFFLLAMGAGQLIFGPIVDAYGRRRPLLAGLVLFTLCSLGAAWAPTLETLIALRFVQGLGSALTLVVIMSMVRDVSEGVAATKLFALLMTIEGVAPIFAPALGGVIDTHYGWRAVMLVLAAFGLAVLSNSWLSLPETLASRHREPLRLGAACRTYLTIARDRHFLRPTLAVAAVFFFLFAYIGGATLVYQQTYGLSPQAFGMLFGVTGVAILIGAMSAGKLVSRFGLSRLSLIGVSCMAAGSAIAVVCTLTQLGLPGIVAGMAVALFGLGIAESTLMSLVMSSQKRALGSTAALLGAFQLSISASATPLSALALTQGPVAWATLLLASALLTCLLTTISLPRGAGQAFDLTGH</sequence>
<feature type="transmembrane region" description="Helical" evidence="8">
    <location>
        <begin position="165"/>
        <end position="187"/>
    </location>
</feature>
<dbReference type="Gene3D" id="1.20.1720.10">
    <property type="entry name" value="Multidrug resistance protein D"/>
    <property type="match status" value="1"/>
</dbReference>
<feature type="transmembrane region" description="Helical" evidence="8">
    <location>
        <begin position="79"/>
        <end position="98"/>
    </location>
</feature>
<feature type="transmembrane region" description="Helical" evidence="8">
    <location>
        <begin position="283"/>
        <end position="305"/>
    </location>
</feature>
<dbReference type="EMBL" id="LT629800">
    <property type="protein sequence ID" value="SDU91098.1"/>
    <property type="molecule type" value="Genomic_DNA"/>
</dbReference>
<evidence type="ECO:0000256" key="3">
    <source>
        <dbReference type="ARBA" id="ARBA00022448"/>
    </source>
</evidence>
<dbReference type="CDD" id="cd17320">
    <property type="entry name" value="MFS_MdfA_MDR_like"/>
    <property type="match status" value="1"/>
</dbReference>
<dbReference type="PANTHER" id="PTHR23502:SF132">
    <property type="entry name" value="POLYAMINE TRANSPORTER 2-RELATED"/>
    <property type="match status" value="1"/>
</dbReference>
<dbReference type="AlphaFoldDB" id="A0A5B2UIP1"/>
<keyword evidence="4" id="KW-1003">Cell membrane</keyword>
<evidence type="ECO:0000313" key="11">
    <source>
        <dbReference type="EMBL" id="SDU91098.1"/>
    </source>
</evidence>
<comment type="similarity">
    <text evidence="2 8">Belongs to the major facilitator superfamily. Bcr/CmlA family.</text>
</comment>
<evidence type="ECO:0000256" key="4">
    <source>
        <dbReference type="ARBA" id="ARBA00022475"/>
    </source>
</evidence>
<dbReference type="Proteomes" id="UP000199620">
    <property type="component" value="Chromosome I"/>
</dbReference>
<dbReference type="InterPro" id="IPR020846">
    <property type="entry name" value="MFS_dom"/>
</dbReference>
<reference evidence="11 12" key="1">
    <citation type="submission" date="2016-10" db="EMBL/GenBank/DDBJ databases">
        <authorList>
            <person name="Varghese N."/>
            <person name="Submissions S."/>
        </authorList>
    </citation>
    <scope>NUCLEOTIDE SEQUENCE [LARGE SCALE GENOMIC DNA]</scope>
    <source>
        <strain evidence="11 12">BS2771</strain>
    </source>
</reference>
<evidence type="ECO:0000256" key="2">
    <source>
        <dbReference type="ARBA" id="ARBA00006236"/>
    </source>
</evidence>
<dbReference type="EMBL" id="VUOL01000019">
    <property type="protein sequence ID" value="KAA2226694.1"/>
    <property type="molecule type" value="Genomic_DNA"/>
</dbReference>
<dbReference type="Pfam" id="PF07690">
    <property type="entry name" value="MFS_1"/>
    <property type="match status" value="1"/>
</dbReference>
<keyword evidence="3 8" id="KW-0813">Transport</keyword>
<feature type="transmembrane region" description="Helical" evidence="8">
    <location>
        <begin position="137"/>
        <end position="159"/>
    </location>
</feature>
<reference evidence="10 13" key="2">
    <citation type="submission" date="2019-09" db="EMBL/GenBank/DDBJ databases">
        <title>Draft genome sequence of Pseudomonas brenneri CCUG 51514(T).</title>
        <authorList>
            <person name="Tunovic T."/>
            <person name="Pineiro-Iglesias B."/>
            <person name="Unosson C."/>
            <person name="Inganas E."/>
            <person name="Ohlen M."/>
            <person name="Cardew S."/>
            <person name="Jensie-Markopoulos S."/>
            <person name="Salva-Serra F."/>
            <person name="Jaen-Luchoro D."/>
            <person name="Svensson-Stadler L."/>
            <person name="Chun J."/>
            <person name="Moore E."/>
        </authorList>
    </citation>
    <scope>NUCLEOTIDE SEQUENCE [LARGE SCALE GENOMIC DNA]</scope>
    <source>
        <strain evidence="10 13">CCUG 51514</strain>
    </source>
</reference>
<evidence type="ECO:0000313" key="13">
    <source>
        <dbReference type="Proteomes" id="UP000325296"/>
    </source>
</evidence>
<keyword evidence="5 8" id="KW-0812">Transmembrane</keyword>
<keyword evidence="6 8" id="KW-1133">Transmembrane helix</keyword>
<dbReference type="GO" id="GO:0005886">
    <property type="term" value="C:plasma membrane"/>
    <property type="evidence" value="ECO:0007669"/>
    <property type="project" value="UniProtKB-SubCell"/>
</dbReference>
<evidence type="ECO:0000256" key="7">
    <source>
        <dbReference type="ARBA" id="ARBA00023136"/>
    </source>
</evidence>
<feature type="transmembrane region" description="Helical" evidence="8">
    <location>
        <begin position="345"/>
        <end position="366"/>
    </location>
</feature>
<feature type="domain" description="Major facilitator superfamily (MFS) profile" evidence="9">
    <location>
        <begin position="10"/>
        <end position="398"/>
    </location>
</feature>
<dbReference type="InterPro" id="IPR011701">
    <property type="entry name" value="MFS"/>
</dbReference>
<evidence type="ECO:0000256" key="6">
    <source>
        <dbReference type="ARBA" id="ARBA00022989"/>
    </source>
</evidence>
<dbReference type="OrthoDB" id="9814303at2"/>
<accession>A0A5B2UIP1</accession>
<feature type="transmembrane region" description="Helical" evidence="8">
    <location>
        <begin position="12"/>
        <end position="33"/>
    </location>
</feature>
<evidence type="ECO:0000256" key="5">
    <source>
        <dbReference type="ARBA" id="ARBA00022692"/>
    </source>
</evidence>
<keyword evidence="12" id="KW-1185">Reference proteome</keyword>
<evidence type="ECO:0000256" key="8">
    <source>
        <dbReference type="RuleBase" id="RU365088"/>
    </source>
</evidence>
<feature type="transmembrane region" description="Helical" evidence="8">
    <location>
        <begin position="104"/>
        <end position="125"/>
    </location>
</feature>
<comment type="subcellular location">
    <subcellularLocation>
        <location evidence="8">Cell inner membrane</location>
        <topology evidence="8">Multi-pass membrane protein</topology>
    </subcellularLocation>
    <subcellularLocation>
        <location evidence="1">Cell membrane</location>
        <topology evidence="1">Multi-pass membrane protein</topology>
    </subcellularLocation>
</comment>
<evidence type="ECO:0000259" key="9">
    <source>
        <dbReference type="PROSITE" id="PS50850"/>
    </source>
</evidence>
<organism evidence="10 13">
    <name type="scientific">Pseudomonas brenneri</name>
    <dbReference type="NCBI Taxonomy" id="129817"/>
    <lineage>
        <taxon>Bacteria</taxon>
        <taxon>Pseudomonadati</taxon>
        <taxon>Pseudomonadota</taxon>
        <taxon>Gammaproteobacteria</taxon>
        <taxon>Pseudomonadales</taxon>
        <taxon>Pseudomonadaceae</taxon>
        <taxon>Pseudomonas</taxon>
    </lineage>
</organism>
<proteinExistence type="inferred from homology"/>
<dbReference type="GO" id="GO:1990961">
    <property type="term" value="P:xenobiotic detoxification by transmembrane export across the plasma membrane"/>
    <property type="evidence" value="ECO:0007669"/>
    <property type="project" value="InterPro"/>
</dbReference>
<name>A0A5B2UIP1_9PSED</name>
<feature type="transmembrane region" description="Helical" evidence="8">
    <location>
        <begin position="311"/>
        <end position="333"/>
    </location>
</feature>
<evidence type="ECO:0000313" key="10">
    <source>
        <dbReference type="EMBL" id="KAA2226694.1"/>
    </source>
</evidence>
<dbReference type="PANTHER" id="PTHR23502">
    <property type="entry name" value="MAJOR FACILITATOR SUPERFAMILY"/>
    <property type="match status" value="1"/>
</dbReference>
<keyword evidence="7 8" id="KW-0472">Membrane</keyword>
<dbReference type="InterPro" id="IPR036259">
    <property type="entry name" value="MFS_trans_sf"/>
</dbReference>